<evidence type="ECO:0000256" key="3">
    <source>
        <dbReference type="ARBA" id="ARBA00022821"/>
    </source>
</evidence>
<dbReference type="Proteomes" id="UP001141552">
    <property type="component" value="Unassembled WGS sequence"/>
</dbReference>
<reference evidence="8" key="1">
    <citation type="submission" date="2022-02" db="EMBL/GenBank/DDBJ databases">
        <authorList>
            <person name="Henning P.M."/>
            <person name="McCubbin A.G."/>
            <person name="Shore J.S."/>
        </authorList>
    </citation>
    <scope>NUCLEOTIDE SEQUENCE</scope>
    <source>
        <strain evidence="8">F60SS</strain>
        <tissue evidence="8">Leaves</tissue>
    </source>
</reference>
<feature type="non-terminal residue" evidence="8">
    <location>
        <position position="575"/>
    </location>
</feature>
<keyword evidence="2" id="KW-0547">Nucleotide-binding</keyword>
<evidence type="ECO:0000256" key="1">
    <source>
        <dbReference type="ARBA" id="ARBA00022737"/>
    </source>
</evidence>
<feature type="domain" description="NB-ARC" evidence="5">
    <location>
        <begin position="186"/>
        <end position="358"/>
    </location>
</feature>
<dbReference type="Gene3D" id="1.10.8.430">
    <property type="entry name" value="Helical domain of apoptotic protease-activating factors"/>
    <property type="match status" value="1"/>
</dbReference>
<name>A0A9Q0JIU0_9ROSI</name>
<dbReference type="AlphaFoldDB" id="A0A9Q0JIU0"/>
<dbReference type="Pfam" id="PF23559">
    <property type="entry name" value="WHD_DRP"/>
    <property type="match status" value="1"/>
</dbReference>
<gene>
    <name evidence="8" type="ORF">Tsubulata_020591</name>
</gene>
<dbReference type="PANTHER" id="PTHR36766:SF40">
    <property type="entry name" value="DISEASE RESISTANCE PROTEIN RGA3"/>
    <property type="match status" value="1"/>
</dbReference>
<dbReference type="Gene3D" id="1.10.10.10">
    <property type="entry name" value="Winged helix-like DNA-binding domain superfamily/Winged helix DNA-binding domain"/>
    <property type="match status" value="1"/>
</dbReference>
<dbReference type="OrthoDB" id="851508at2759"/>
<dbReference type="InterPro" id="IPR036388">
    <property type="entry name" value="WH-like_DNA-bd_sf"/>
</dbReference>
<dbReference type="FunFam" id="3.40.50.300:FF:001091">
    <property type="entry name" value="Probable disease resistance protein At1g61300"/>
    <property type="match status" value="1"/>
</dbReference>
<dbReference type="SUPFAM" id="SSF52540">
    <property type="entry name" value="P-loop containing nucleoside triphosphate hydrolases"/>
    <property type="match status" value="1"/>
</dbReference>
<dbReference type="InterPro" id="IPR042197">
    <property type="entry name" value="Apaf_helical"/>
</dbReference>
<dbReference type="GO" id="GO:0043531">
    <property type="term" value="F:ADP binding"/>
    <property type="evidence" value="ECO:0007669"/>
    <property type="project" value="InterPro"/>
</dbReference>
<feature type="domain" description="Disease resistance protein winged helix" evidence="7">
    <location>
        <begin position="442"/>
        <end position="513"/>
    </location>
</feature>
<dbReference type="Gene3D" id="1.20.5.4130">
    <property type="match status" value="1"/>
</dbReference>
<dbReference type="InterPro" id="IPR041118">
    <property type="entry name" value="Rx_N"/>
</dbReference>
<evidence type="ECO:0008006" key="10">
    <source>
        <dbReference type="Google" id="ProtNLM"/>
    </source>
</evidence>
<evidence type="ECO:0000313" key="9">
    <source>
        <dbReference type="Proteomes" id="UP001141552"/>
    </source>
</evidence>
<dbReference type="InterPro" id="IPR027417">
    <property type="entry name" value="P-loop_NTPase"/>
</dbReference>
<proteinExistence type="predicted"/>
<evidence type="ECO:0000259" key="5">
    <source>
        <dbReference type="Pfam" id="PF00931"/>
    </source>
</evidence>
<dbReference type="FunFam" id="1.10.10.10:FF:000322">
    <property type="entry name" value="Probable disease resistance protein At1g63360"/>
    <property type="match status" value="1"/>
</dbReference>
<evidence type="ECO:0000256" key="2">
    <source>
        <dbReference type="ARBA" id="ARBA00022741"/>
    </source>
</evidence>
<evidence type="ECO:0000259" key="6">
    <source>
        <dbReference type="Pfam" id="PF18052"/>
    </source>
</evidence>
<reference evidence="8" key="2">
    <citation type="journal article" date="2023" name="Plants (Basel)">
        <title>Annotation of the Turnera subulata (Passifloraceae) Draft Genome Reveals the S-Locus Evolved after the Divergence of Turneroideae from Passifloroideae in a Stepwise Manner.</title>
        <authorList>
            <person name="Henning P.M."/>
            <person name="Roalson E.H."/>
            <person name="Mir W."/>
            <person name="McCubbin A.G."/>
            <person name="Shore J.S."/>
        </authorList>
    </citation>
    <scope>NUCLEOTIDE SEQUENCE</scope>
    <source>
        <strain evidence="8">F60SS</strain>
    </source>
</reference>
<keyword evidence="1" id="KW-0677">Repeat</keyword>
<dbReference type="PRINTS" id="PR00364">
    <property type="entry name" value="DISEASERSIST"/>
</dbReference>
<dbReference type="PANTHER" id="PTHR36766">
    <property type="entry name" value="PLANT BROAD-SPECTRUM MILDEW RESISTANCE PROTEIN RPW8"/>
    <property type="match status" value="1"/>
</dbReference>
<dbReference type="EMBL" id="JAKUCV010002037">
    <property type="protein sequence ID" value="KAJ4844141.1"/>
    <property type="molecule type" value="Genomic_DNA"/>
</dbReference>
<evidence type="ECO:0000256" key="4">
    <source>
        <dbReference type="ARBA" id="ARBA00022840"/>
    </source>
</evidence>
<evidence type="ECO:0000313" key="8">
    <source>
        <dbReference type="EMBL" id="KAJ4844141.1"/>
    </source>
</evidence>
<sequence length="575" mass="65534">MAEALVAGAVLSAVFNVLFDKMASREVLDFFKQRKLNDKLLQKLKTRMNTVNGLLSDAEEKQNTSPAVKNWLDDLKDIAYEADDFMDEIAYRAHEKLMKVEATSPRTCSDQLRNFLSSLNPCKKGMKVMQPRLEEIIDRVEDLLKQTKTLGLVAQVGKSSDRASSSSSHYRITTSRLVDPVVYGREKEKEAIIQSLLSDDAKGKRPDVIPIVGMGGLGKTTLAQLVFNDSRVKQQFDDKHRAWVCVSEESNIFKVTKDILKEFGELGCDSLTPNLLQSKLVEKVKEGRVLLVLDDIWNEEADWRSLLSPFSSAVRGSKVLITTRSQRVASAMSSVPSHQLEVLNEDDCWKVFAQHAFDGGVADAYGELEDIGKKIATRCKGLPLAAKSLGSLLYGEKNSTAWDSILKSNMWDMHDRKIIPALRLSYHYLPSHLKQCFAYCALFPKDFVFQKEDLVLLWMAEGFIAQTDKRRDLEEIGNEYFEELARRSFYIFQRPYYGGRGCFVMHDLVNDLAKSIAGDFFYNMEDVDKREPSRRTRHLFYIHSRGSNPWERQLKSLWEARILRTLIYSVVEAES</sequence>
<protein>
    <recommendedName>
        <fullName evidence="10">Disease resistance RPP13-like protein 1</fullName>
    </recommendedName>
</protein>
<keyword evidence="9" id="KW-1185">Reference proteome</keyword>
<dbReference type="GO" id="GO:0006952">
    <property type="term" value="P:defense response"/>
    <property type="evidence" value="ECO:0007669"/>
    <property type="project" value="UniProtKB-KW"/>
</dbReference>
<feature type="domain" description="Disease resistance N-terminal" evidence="6">
    <location>
        <begin position="10"/>
        <end position="97"/>
    </location>
</feature>
<dbReference type="Pfam" id="PF18052">
    <property type="entry name" value="Rx_N"/>
    <property type="match status" value="1"/>
</dbReference>
<comment type="caution">
    <text evidence="8">The sequence shown here is derived from an EMBL/GenBank/DDBJ whole genome shotgun (WGS) entry which is preliminary data.</text>
</comment>
<dbReference type="InterPro" id="IPR002182">
    <property type="entry name" value="NB-ARC"/>
</dbReference>
<keyword evidence="4" id="KW-0067">ATP-binding</keyword>
<dbReference type="GO" id="GO:0005524">
    <property type="term" value="F:ATP binding"/>
    <property type="evidence" value="ECO:0007669"/>
    <property type="project" value="UniProtKB-KW"/>
</dbReference>
<evidence type="ECO:0000259" key="7">
    <source>
        <dbReference type="Pfam" id="PF23559"/>
    </source>
</evidence>
<organism evidence="8 9">
    <name type="scientific">Turnera subulata</name>
    <dbReference type="NCBI Taxonomy" id="218843"/>
    <lineage>
        <taxon>Eukaryota</taxon>
        <taxon>Viridiplantae</taxon>
        <taxon>Streptophyta</taxon>
        <taxon>Embryophyta</taxon>
        <taxon>Tracheophyta</taxon>
        <taxon>Spermatophyta</taxon>
        <taxon>Magnoliopsida</taxon>
        <taxon>eudicotyledons</taxon>
        <taxon>Gunneridae</taxon>
        <taxon>Pentapetalae</taxon>
        <taxon>rosids</taxon>
        <taxon>fabids</taxon>
        <taxon>Malpighiales</taxon>
        <taxon>Passifloraceae</taxon>
        <taxon>Turnera</taxon>
    </lineage>
</organism>
<keyword evidence="3" id="KW-0611">Plant defense</keyword>
<dbReference type="InterPro" id="IPR058922">
    <property type="entry name" value="WHD_DRP"/>
</dbReference>
<dbReference type="Gene3D" id="3.40.50.300">
    <property type="entry name" value="P-loop containing nucleotide triphosphate hydrolases"/>
    <property type="match status" value="1"/>
</dbReference>
<dbReference type="Pfam" id="PF00931">
    <property type="entry name" value="NB-ARC"/>
    <property type="match status" value="1"/>
</dbReference>
<accession>A0A9Q0JIU0</accession>